<sequence>MIILELDQGNTRAKWRLLAASGDGQSLQVIARGILAPGPWWAAKSLPAAWAEYAPERVRAANVAGAPVAESIAARLLAELGVPTEFARVTPQCAGVRCAYADTSRLGVDRWLAVLAAFQRASSPALIVDCGSAVTLDLLGEGGDHLGGYIVPGLGLMRRALYSDTDAVKVAPPDEAVVSLEPAQDTAGAVNRGLPLMVLGALERAYDTLAHRSAVEGWVAPRLLLCGGDAGLLAPWCDRPLQVIDDLVMEGLALTNP</sequence>
<comment type="function">
    <text evidence="16">Catalyzes the phosphorylation of pantothenate (Pan), the first step in CoA biosynthesis.</text>
</comment>
<proteinExistence type="inferred from homology"/>
<keyword evidence="16" id="KW-0479">Metal-binding</keyword>
<evidence type="ECO:0000256" key="14">
    <source>
        <dbReference type="ARBA" id="ARBA00038036"/>
    </source>
</evidence>
<evidence type="ECO:0000256" key="15">
    <source>
        <dbReference type="ARBA" id="ARBA00040883"/>
    </source>
</evidence>
<comment type="subunit">
    <text evidence="5 16">Homodimer.</text>
</comment>
<keyword evidence="7 16" id="KW-0963">Cytoplasm</keyword>
<evidence type="ECO:0000256" key="16">
    <source>
        <dbReference type="HAMAP-Rule" id="MF_01274"/>
    </source>
</evidence>
<feature type="binding site" evidence="16">
    <location>
        <begin position="107"/>
        <end position="110"/>
    </location>
    <ligand>
        <name>substrate</name>
    </ligand>
</feature>
<comment type="cofactor">
    <cofactor evidence="2">
        <name>K(+)</name>
        <dbReference type="ChEBI" id="CHEBI:29103"/>
    </cofactor>
</comment>
<evidence type="ECO:0000256" key="4">
    <source>
        <dbReference type="ARBA" id="ARBA00005225"/>
    </source>
</evidence>
<dbReference type="EMBL" id="CP047491">
    <property type="protein sequence ID" value="QHQ40137.1"/>
    <property type="molecule type" value="Genomic_DNA"/>
</dbReference>
<dbReference type="EMBL" id="JACHHR010000003">
    <property type="protein sequence ID" value="MBB5212510.1"/>
    <property type="molecule type" value="Genomic_DNA"/>
</dbReference>
<feature type="binding site" evidence="16">
    <location>
        <position position="186"/>
    </location>
    <ligand>
        <name>substrate</name>
    </ligand>
</feature>
<comment type="cofactor">
    <cofactor evidence="16">
        <name>NH4(+)</name>
        <dbReference type="ChEBI" id="CHEBI:28938"/>
    </cofactor>
    <cofactor evidence="16">
        <name>K(+)</name>
        <dbReference type="ChEBI" id="CHEBI:29103"/>
    </cofactor>
    <text evidence="16">A monovalent cation. Ammonium or potassium.</text>
</comment>
<dbReference type="Gene3D" id="3.30.420.40">
    <property type="match status" value="2"/>
</dbReference>
<gene>
    <name evidence="16" type="primary">coaX</name>
    <name evidence="18" type="ORF">GTQ55_14865</name>
    <name evidence="17" type="ORF">HNQ53_002735</name>
</gene>
<dbReference type="PANTHER" id="PTHR34265">
    <property type="entry name" value="TYPE III PANTOTHENATE KINASE"/>
    <property type="match status" value="1"/>
</dbReference>
<evidence type="ECO:0000313" key="19">
    <source>
        <dbReference type="Proteomes" id="UP000464675"/>
    </source>
</evidence>
<feature type="binding site" evidence="16">
    <location>
        <position position="100"/>
    </location>
    <ligand>
        <name>substrate</name>
    </ligand>
</feature>
<dbReference type="SUPFAM" id="SSF53067">
    <property type="entry name" value="Actin-like ATPase domain"/>
    <property type="match status" value="2"/>
</dbReference>
<dbReference type="Pfam" id="PF03309">
    <property type="entry name" value="Pan_kinase"/>
    <property type="match status" value="1"/>
</dbReference>
<dbReference type="GO" id="GO:0005524">
    <property type="term" value="F:ATP binding"/>
    <property type="evidence" value="ECO:0007669"/>
    <property type="project" value="UniProtKB-UniRule"/>
</dbReference>
<dbReference type="GO" id="GO:0015937">
    <property type="term" value="P:coenzyme A biosynthetic process"/>
    <property type="evidence" value="ECO:0007669"/>
    <property type="project" value="UniProtKB-UniRule"/>
</dbReference>
<accession>A0A6P1TDP6</accession>
<dbReference type="InterPro" id="IPR004619">
    <property type="entry name" value="Type_III_PanK"/>
</dbReference>
<evidence type="ECO:0000256" key="10">
    <source>
        <dbReference type="ARBA" id="ARBA00022777"/>
    </source>
</evidence>
<evidence type="ECO:0000256" key="8">
    <source>
        <dbReference type="ARBA" id="ARBA00022679"/>
    </source>
</evidence>
<evidence type="ECO:0000313" key="20">
    <source>
        <dbReference type="Proteomes" id="UP000563601"/>
    </source>
</evidence>
<comment type="subcellular location">
    <subcellularLocation>
        <location evidence="3 16">Cytoplasm</location>
    </subcellularLocation>
</comment>
<keyword evidence="12 16" id="KW-0630">Potassium</keyword>
<evidence type="ECO:0000313" key="17">
    <source>
        <dbReference type="EMBL" id="MBB5212510.1"/>
    </source>
</evidence>
<feature type="binding site" evidence="16">
    <location>
        <position position="132"/>
    </location>
    <ligand>
        <name>ATP</name>
        <dbReference type="ChEBI" id="CHEBI:30616"/>
    </ligand>
</feature>
<comment type="similarity">
    <text evidence="14 16">Belongs to the type III pantothenate kinase family.</text>
</comment>
<evidence type="ECO:0000256" key="6">
    <source>
        <dbReference type="ARBA" id="ARBA00012102"/>
    </source>
</evidence>
<dbReference type="Proteomes" id="UP000464675">
    <property type="component" value="Chromosome"/>
</dbReference>
<evidence type="ECO:0000256" key="13">
    <source>
        <dbReference type="ARBA" id="ARBA00022993"/>
    </source>
</evidence>
<feature type="active site" description="Proton acceptor" evidence="16">
    <location>
        <position position="109"/>
    </location>
</feature>
<evidence type="ECO:0000256" key="2">
    <source>
        <dbReference type="ARBA" id="ARBA00001958"/>
    </source>
</evidence>
<keyword evidence="13 16" id="KW-0173">Coenzyme A biosynthesis</keyword>
<comment type="catalytic activity">
    <reaction evidence="1 16">
        <text>(R)-pantothenate + ATP = (R)-4'-phosphopantothenate + ADP + H(+)</text>
        <dbReference type="Rhea" id="RHEA:16373"/>
        <dbReference type="ChEBI" id="CHEBI:10986"/>
        <dbReference type="ChEBI" id="CHEBI:15378"/>
        <dbReference type="ChEBI" id="CHEBI:29032"/>
        <dbReference type="ChEBI" id="CHEBI:30616"/>
        <dbReference type="ChEBI" id="CHEBI:456216"/>
        <dbReference type="EC" id="2.7.1.33"/>
    </reaction>
</comment>
<dbReference type="CDD" id="cd24015">
    <property type="entry name" value="ASKHA_NBD_PanK-III"/>
    <property type="match status" value="1"/>
</dbReference>
<evidence type="ECO:0000256" key="11">
    <source>
        <dbReference type="ARBA" id="ARBA00022840"/>
    </source>
</evidence>
<keyword evidence="10 16" id="KW-0418">Kinase</keyword>
<evidence type="ECO:0000256" key="7">
    <source>
        <dbReference type="ARBA" id="ARBA00022490"/>
    </source>
</evidence>
<dbReference type="NCBIfam" id="TIGR00671">
    <property type="entry name" value="baf"/>
    <property type="match status" value="1"/>
</dbReference>
<dbReference type="GO" id="GO:0046872">
    <property type="term" value="F:metal ion binding"/>
    <property type="evidence" value="ECO:0007669"/>
    <property type="project" value="UniProtKB-KW"/>
</dbReference>
<keyword evidence="8 16" id="KW-0808">Transferase</keyword>
<evidence type="ECO:0000256" key="5">
    <source>
        <dbReference type="ARBA" id="ARBA00011738"/>
    </source>
</evidence>
<name>A0A6P1TDP6_9GAMM</name>
<keyword evidence="11 16" id="KW-0067">ATP-binding</keyword>
<reference evidence="17 20" key="2">
    <citation type="submission" date="2020-08" db="EMBL/GenBank/DDBJ databases">
        <title>Genomic Encyclopedia of Type Strains, Phase IV (KMG-IV): sequencing the most valuable type-strain genomes for metagenomic binning, comparative biology and taxonomic classification.</title>
        <authorList>
            <person name="Goeker M."/>
        </authorList>
    </citation>
    <scope>NUCLEOTIDE SEQUENCE [LARGE SCALE GENOMIC DNA]</scope>
    <source>
        <strain evidence="17 20">DSM 11525</strain>
    </source>
</reference>
<feature type="binding site" evidence="16">
    <location>
        <position position="129"/>
    </location>
    <ligand>
        <name>K(+)</name>
        <dbReference type="ChEBI" id="CHEBI:29103"/>
    </ligand>
</feature>
<dbReference type="EC" id="2.7.1.33" evidence="6 16"/>
<evidence type="ECO:0000256" key="12">
    <source>
        <dbReference type="ARBA" id="ARBA00022958"/>
    </source>
</evidence>
<evidence type="ECO:0000313" key="18">
    <source>
        <dbReference type="EMBL" id="QHQ40137.1"/>
    </source>
</evidence>
<feature type="binding site" evidence="16">
    <location>
        <begin position="7"/>
        <end position="14"/>
    </location>
    <ligand>
        <name>ATP</name>
        <dbReference type="ChEBI" id="CHEBI:30616"/>
    </ligand>
</feature>
<dbReference type="Proteomes" id="UP000563601">
    <property type="component" value="Unassembled WGS sequence"/>
</dbReference>
<keyword evidence="19" id="KW-1185">Reference proteome</keyword>
<dbReference type="OrthoDB" id="9781305at2"/>
<evidence type="ECO:0000256" key="3">
    <source>
        <dbReference type="ARBA" id="ARBA00004496"/>
    </source>
</evidence>
<keyword evidence="9 16" id="KW-0547">Nucleotide-binding</keyword>
<reference evidence="18 19" key="1">
    <citation type="submission" date="2020-01" db="EMBL/GenBank/DDBJ databases">
        <title>The possibility of degradation of plastic by Microbulbifer hydrolyticus IRE-31.</title>
        <authorList>
            <person name="Liu L."/>
        </authorList>
    </citation>
    <scope>NUCLEOTIDE SEQUENCE [LARGE SCALE GENOMIC DNA]</scope>
    <source>
        <strain evidence="18 19">IRE-31</strain>
    </source>
</reference>
<dbReference type="GO" id="GO:0005737">
    <property type="term" value="C:cytoplasm"/>
    <property type="evidence" value="ECO:0007669"/>
    <property type="project" value="UniProtKB-SubCell"/>
</dbReference>
<dbReference type="InterPro" id="IPR043129">
    <property type="entry name" value="ATPase_NBD"/>
</dbReference>
<protein>
    <recommendedName>
        <fullName evidence="15 16">Type III pantothenate kinase</fullName>
        <ecNumber evidence="6 16">2.7.1.33</ecNumber>
    </recommendedName>
    <alternativeName>
        <fullName evidence="16">PanK-III</fullName>
    </alternativeName>
    <alternativeName>
        <fullName evidence="16">Pantothenic acid kinase</fullName>
    </alternativeName>
</protein>
<dbReference type="HAMAP" id="MF_01274">
    <property type="entry name" value="Pantothen_kinase_3"/>
    <property type="match status" value="1"/>
</dbReference>
<dbReference type="PANTHER" id="PTHR34265:SF1">
    <property type="entry name" value="TYPE III PANTOTHENATE KINASE"/>
    <property type="match status" value="1"/>
</dbReference>
<evidence type="ECO:0000256" key="1">
    <source>
        <dbReference type="ARBA" id="ARBA00001206"/>
    </source>
</evidence>
<dbReference type="GO" id="GO:0004594">
    <property type="term" value="F:pantothenate kinase activity"/>
    <property type="evidence" value="ECO:0007669"/>
    <property type="project" value="UniProtKB-UniRule"/>
</dbReference>
<comment type="pathway">
    <text evidence="4 16">Cofactor biosynthesis; coenzyme A biosynthesis; CoA from (R)-pantothenate: step 1/5.</text>
</comment>
<dbReference type="RefSeq" id="WP_161859435.1">
    <property type="nucleotide sequence ID" value="NZ_CP047491.1"/>
</dbReference>
<dbReference type="AlphaFoldDB" id="A0A6P1TDP6"/>
<evidence type="ECO:0000256" key="9">
    <source>
        <dbReference type="ARBA" id="ARBA00022741"/>
    </source>
</evidence>
<organism evidence="17 20">
    <name type="scientific">Microbulbifer hydrolyticus</name>
    <dbReference type="NCBI Taxonomy" id="48074"/>
    <lineage>
        <taxon>Bacteria</taxon>
        <taxon>Pseudomonadati</taxon>
        <taxon>Pseudomonadota</taxon>
        <taxon>Gammaproteobacteria</taxon>
        <taxon>Cellvibrionales</taxon>
        <taxon>Microbulbiferaceae</taxon>
        <taxon>Microbulbifer</taxon>
    </lineage>
</organism>